<evidence type="ECO:0000313" key="7">
    <source>
        <dbReference type="Proteomes" id="UP000585609"/>
    </source>
</evidence>
<dbReference type="EMBL" id="BLRW01000051">
    <property type="protein sequence ID" value="GFP23094.1"/>
    <property type="molecule type" value="Genomic_DNA"/>
</dbReference>
<proteinExistence type="predicted"/>
<evidence type="ECO:0000313" key="1">
    <source>
        <dbReference type="EMBL" id="GFP23094.1"/>
    </source>
</evidence>
<dbReference type="Proteomes" id="UP000569018">
    <property type="component" value="Unassembled WGS sequence"/>
</dbReference>
<dbReference type="AlphaFoldDB" id="A0A6V8PDF8"/>
<evidence type="ECO:0000313" key="4">
    <source>
        <dbReference type="EMBL" id="GFP39730.1"/>
    </source>
</evidence>
<protein>
    <recommendedName>
        <fullName evidence="9">DUF2997 domain-containing protein</fullName>
    </recommendedName>
</protein>
<sequence>MARSIRIEIDDKGIVKVDFSGYAGDSCLQDEAKLRQILEEMGLQMEVQAERMKPERFSEPLVEEIKHRRQG</sequence>
<accession>A0A6V8PDF8</accession>
<dbReference type="EMBL" id="BLSD01000082">
    <property type="protein sequence ID" value="GFP39730.1"/>
    <property type="molecule type" value="Genomic_DNA"/>
</dbReference>
<dbReference type="EMBL" id="BLSC01000119">
    <property type="protein sequence ID" value="GFP37612.1"/>
    <property type="molecule type" value="Genomic_DNA"/>
</dbReference>
<dbReference type="RefSeq" id="WP_176231794.1">
    <property type="nucleotide sequence ID" value="NZ_BLRZ01000097.1"/>
</dbReference>
<evidence type="ECO:0000313" key="5">
    <source>
        <dbReference type="Proteomes" id="UP000561271"/>
    </source>
</evidence>
<keyword evidence="8" id="KW-1185">Reference proteome</keyword>
<reference evidence="5 6" key="1">
    <citation type="journal article" date="2020" name="Front. Microbiol.">
        <title>Single-cell genomics of novel Actinobacteria with the Wood-Ljungdahl pathway discovered in a serpentinizing system.</title>
        <authorList>
            <person name="Merino N."/>
            <person name="Kawai M."/>
            <person name="Boyd E.S."/>
            <person name="Colman D.R."/>
            <person name="McGlynn S.E."/>
            <person name="Nealson K.H."/>
            <person name="Kurokawa K."/>
            <person name="Hongoh Y."/>
        </authorList>
    </citation>
    <scope>NUCLEOTIDE SEQUENCE [LARGE SCALE GENOMIC DNA]</scope>
    <source>
        <strain evidence="1 7">S09_30</strain>
        <strain evidence="2 8">S34</strain>
        <strain evidence="3 5">S44</strain>
        <strain evidence="4 6">S47</strain>
    </source>
</reference>
<evidence type="ECO:0000313" key="2">
    <source>
        <dbReference type="EMBL" id="GFP30745.1"/>
    </source>
</evidence>
<evidence type="ECO:0000313" key="3">
    <source>
        <dbReference type="EMBL" id="GFP37612.1"/>
    </source>
</evidence>
<dbReference type="Proteomes" id="UP000561271">
    <property type="component" value="Unassembled WGS sequence"/>
</dbReference>
<dbReference type="Proteomes" id="UP000588083">
    <property type="component" value="Unassembled WGS sequence"/>
</dbReference>
<evidence type="ECO:0000313" key="6">
    <source>
        <dbReference type="Proteomes" id="UP000569018"/>
    </source>
</evidence>
<evidence type="ECO:0000313" key="8">
    <source>
        <dbReference type="Proteomes" id="UP000588083"/>
    </source>
</evidence>
<evidence type="ECO:0008006" key="9">
    <source>
        <dbReference type="Google" id="ProtNLM"/>
    </source>
</evidence>
<comment type="caution">
    <text evidence="2">The sequence shown here is derived from an EMBL/GenBank/DDBJ whole genome shotgun (WGS) entry which is preliminary data.</text>
</comment>
<gene>
    <name evidence="1" type="ORF">HKBW3S09_00561</name>
    <name evidence="2" type="ORF">HKBW3S34_01664</name>
    <name evidence="3" type="ORF">HKBW3S44_01288</name>
    <name evidence="4" type="ORF">HKBW3S47_01428</name>
</gene>
<name>A0A6V8PDF8_9ACTN</name>
<dbReference type="EMBL" id="BLRZ01000097">
    <property type="protein sequence ID" value="GFP30745.1"/>
    <property type="molecule type" value="Genomic_DNA"/>
</dbReference>
<organism evidence="2 8">
    <name type="scientific">Candidatus Hakubella thermalkaliphila</name>
    <dbReference type="NCBI Taxonomy" id="2754717"/>
    <lineage>
        <taxon>Bacteria</taxon>
        <taxon>Bacillati</taxon>
        <taxon>Actinomycetota</taxon>
        <taxon>Actinomycetota incertae sedis</taxon>
        <taxon>Candidatus Hakubellales</taxon>
        <taxon>Candidatus Hakubellaceae</taxon>
        <taxon>Candidatus Hakubella</taxon>
    </lineage>
</organism>
<dbReference type="Proteomes" id="UP000585609">
    <property type="component" value="Unassembled WGS sequence"/>
</dbReference>